<dbReference type="OrthoDB" id="7872013at2"/>
<evidence type="ECO:0000259" key="6">
    <source>
        <dbReference type="Pfam" id="PF04893"/>
    </source>
</evidence>
<organism evidence="7 8">
    <name type="scientific">Loktanella fryxellensis</name>
    <dbReference type="NCBI Taxonomy" id="245187"/>
    <lineage>
        <taxon>Bacteria</taxon>
        <taxon>Pseudomonadati</taxon>
        <taxon>Pseudomonadota</taxon>
        <taxon>Alphaproteobacteria</taxon>
        <taxon>Rhodobacterales</taxon>
        <taxon>Roseobacteraceae</taxon>
        <taxon>Loktanella</taxon>
    </lineage>
</organism>
<feature type="transmembrane region" description="Helical" evidence="5">
    <location>
        <begin position="129"/>
        <end position="146"/>
    </location>
</feature>
<dbReference type="Pfam" id="PF04893">
    <property type="entry name" value="Yip1"/>
    <property type="match status" value="1"/>
</dbReference>
<dbReference type="Proteomes" id="UP000199585">
    <property type="component" value="Unassembled WGS sequence"/>
</dbReference>
<accession>A0A1H8F8F8</accession>
<dbReference type="AlphaFoldDB" id="A0A1H8F8F8"/>
<keyword evidence="8" id="KW-1185">Reference proteome</keyword>
<evidence type="ECO:0000256" key="2">
    <source>
        <dbReference type="ARBA" id="ARBA00022692"/>
    </source>
</evidence>
<feature type="transmembrane region" description="Helical" evidence="5">
    <location>
        <begin position="98"/>
        <end position="123"/>
    </location>
</feature>
<sequence>MTIGTFITGSLRDPAGAAAYLRGLALDRGTILSLMALITILSVLILMAGVWLSPAEAAMFVASPFSLTILLGGSLIMLVLAVHLGGRLLGGSGRIEQAVLLIVWWQAMALVIQVIQTVLLLILPVLSSLAAIAGLVWLVFALLHLVNVLHAFNSLWKALGTVIIGVFTVSLGLGLLLALIGVSVGGVV</sequence>
<reference evidence="7 8" key="1">
    <citation type="submission" date="2016-10" db="EMBL/GenBank/DDBJ databases">
        <authorList>
            <person name="de Groot N.N."/>
        </authorList>
    </citation>
    <scope>NUCLEOTIDE SEQUENCE [LARGE SCALE GENOMIC DNA]</scope>
    <source>
        <strain evidence="7 8">DSM 16213</strain>
    </source>
</reference>
<evidence type="ECO:0000313" key="8">
    <source>
        <dbReference type="Proteomes" id="UP000199585"/>
    </source>
</evidence>
<keyword evidence="4 5" id="KW-0472">Membrane</keyword>
<dbReference type="GO" id="GO:0016020">
    <property type="term" value="C:membrane"/>
    <property type="evidence" value="ECO:0007669"/>
    <property type="project" value="UniProtKB-SubCell"/>
</dbReference>
<dbReference type="RefSeq" id="WP_089902934.1">
    <property type="nucleotide sequence ID" value="NZ_FOCI01000012.1"/>
</dbReference>
<feature type="transmembrane region" description="Helical" evidence="5">
    <location>
        <begin position="65"/>
        <end position="86"/>
    </location>
</feature>
<feature type="transmembrane region" description="Helical" evidence="5">
    <location>
        <begin position="158"/>
        <end position="182"/>
    </location>
</feature>
<gene>
    <name evidence="7" type="ORF">SAMN04488003_11275</name>
</gene>
<evidence type="ECO:0000256" key="3">
    <source>
        <dbReference type="ARBA" id="ARBA00022989"/>
    </source>
</evidence>
<feature type="transmembrane region" description="Helical" evidence="5">
    <location>
        <begin position="31"/>
        <end position="53"/>
    </location>
</feature>
<dbReference type="EMBL" id="FOCI01000012">
    <property type="protein sequence ID" value="SEN27816.1"/>
    <property type="molecule type" value="Genomic_DNA"/>
</dbReference>
<keyword evidence="3 5" id="KW-1133">Transmembrane helix</keyword>
<evidence type="ECO:0000256" key="4">
    <source>
        <dbReference type="ARBA" id="ARBA00023136"/>
    </source>
</evidence>
<keyword evidence="2 5" id="KW-0812">Transmembrane</keyword>
<evidence type="ECO:0000256" key="1">
    <source>
        <dbReference type="ARBA" id="ARBA00004141"/>
    </source>
</evidence>
<comment type="subcellular location">
    <subcellularLocation>
        <location evidence="1">Membrane</location>
        <topology evidence="1">Multi-pass membrane protein</topology>
    </subcellularLocation>
</comment>
<proteinExistence type="predicted"/>
<name>A0A1H8F8F8_9RHOB</name>
<feature type="domain" description="Yip1" evidence="6">
    <location>
        <begin position="9"/>
        <end position="174"/>
    </location>
</feature>
<dbReference type="STRING" id="245187.SAMN04488003_11275"/>
<evidence type="ECO:0000313" key="7">
    <source>
        <dbReference type="EMBL" id="SEN27816.1"/>
    </source>
</evidence>
<evidence type="ECO:0000256" key="5">
    <source>
        <dbReference type="SAM" id="Phobius"/>
    </source>
</evidence>
<protein>
    <submittedName>
        <fullName evidence="7">Yip1 domain-containing protein</fullName>
    </submittedName>
</protein>
<dbReference type="InterPro" id="IPR006977">
    <property type="entry name" value="Yip1_dom"/>
</dbReference>